<feature type="chain" id="PRO_5012935792" evidence="3">
    <location>
        <begin position="28"/>
        <end position="277"/>
    </location>
</feature>
<dbReference type="EMBL" id="FWEW01003528">
    <property type="protein sequence ID" value="SLM39566.1"/>
    <property type="molecule type" value="Genomic_DNA"/>
</dbReference>
<evidence type="ECO:0000313" key="4">
    <source>
        <dbReference type="EMBL" id="SLM39566.1"/>
    </source>
</evidence>
<dbReference type="Proteomes" id="UP000192927">
    <property type="component" value="Unassembled WGS sequence"/>
</dbReference>
<keyword evidence="2" id="KW-0812">Transmembrane</keyword>
<evidence type="ECO:0000256" key="2">
    <source>
        <dbReference type="SAM" id="Phobius"/>
    </source>
</evidence>
<feature type="compositionally biased region" description="Low complexity" evidence="1">
    <location>
        <begin position="124"/>
        <end position="161"/>
    </location>
</feature>
<keyword evidence="2" id="KW-1133">Transmembrane helix</keyword>
<evidence type="ECO:0000256" key="1">
    <source>
        <dbReference type="SAM" id="MobiDB-lite"/>
    </source>
</evidence>
<evidence type="ECO:0000313" key="5">
    <source>
        <dbReference type="Proteomes" id="UP000192927"/>
    </source>
</evidence>
<organism evidence="4 5">
    <name type="scientific">Lasallia pustulata</name>
    <dbReference type="NCBI Taxonomy" id="136370"/>
    <lineage>
        <taxon>Eukaryota</taxon>
        <taxon>Fungi</taxon>
        <taxon>Dikarya</taxon>
        <taxon>Ascomycota</taxon>
        <taxon>Pezizomycotina</taxon>
        <taxon>Lecanoromycetes</taxon>
        <taxon>OSLEUM clade</taxon>
        <taxon>Umbilicariomycetidae</taxon>
        <taxon>Umbilicariales</taxon>
        <taxon>Umbilicariaceae</taxon>
        <taxon>Lasallia</taxon>
    </lineage>
</organism>
<feature type="compositionally biased region" description="Low complexity" evidence="1">
    <location>
        <begin position="208"/>
        <end position="232"/>
    </location>
</feature>
<name>A0A1W5D8W3_9LECA</name>
<proteinExistence type="predicted"/>
<feature type="signal peptide" evidence="3">
    <location>
        <begin position="1"/>
        <end position="27"/>
    </location>
</feature>
<protein>
    <submittedName>
        <fullName evidence="4">Uncharacterized protein</fullName>
    </submittedName>
</protein>
<reference evidence="5" key="1">
    <citation type="submission" date="2017-03" db="EMBL/GenBank/DDBJ databases">
        <authorList>
            <person name="Sharma R."/>
            <person name="Thines M."/>
        </authorList>
    </citation>
    <scope>NUCLEOTIDE SEQUENCE [LARGE SCALE GENOMIC DNA]</scope>
</reference>
<accession>A0A1W5D8W3</accession>
<keyword evidence="2" id="KW-0472">Membrane</keyword>
<sequence>MSPFHRPFPLSLLPLLLLSSLPLPASATSTLNAFSDPSCHTLVGTAFTVDGGSACQTLPGVRSVNTTNLDDYCAVTVYSDTDCNDNPTLAPLHTCTANASIYYSLSVDCKLPDGSWEASNPTQTASLSLAGSSSVPSSSSPSPATHVSSSLSTSATSSASSSLETPTYSALLSSSSNPPATTSVSSIRSVLPATALSSLSASTMGTVISSTTSSSTTSSTTAPPPASSTTTSGQGGGKAINNGNLSTGAQIAIGVVVPAVGVIVAVVFGIRMWHRKG</sequence>
<feature type="transmembrane region" description="Helical" evidence="2">
    <location>
        <begin position="251"/>
        <end position="273"/>
    </location>
</feature>
<keyword evidence="5" id="KW-1185">Reference proteome</keyword>
<feature type="region of interest" description="Disordered" evidence="1">
    <location>
        <begin position="208"/>
        <end position="239"/>
    </location>
</feature>
<keyword evidence="3" id="KW-0732">Signal</keyword>
<dbReference type="AlphaFoldDB" id="A0A1W5D8W3"/>
<feature type="region of interest" description="Disordered" evidence="1">
    <location>
        <begin position="120"/>
        <end position="161"/>
    </location>
</feature>
<evidence type="ECO:0000256" key="3">
    <source>
        <dbReference type="SAM" id="SignalP"/>
    </source>
</evidence>